<dbReference type="PANTHER" id="PTHR33546:SF1">
    <property type="entry name" value="LARGE, MULTIFUNCTIONAL SECRETED PROTEIN"/>
    <property type="match status" value="1"/>
</dbReference>
<protein>
    <submittedName>
        <fullName evidence="4">Sorbosone dehydrogenase family protein</fullName>
    </submittedName>
</protein>
<reference evidence="4 5" key="1">
    <citation type="submission" date="2020-04" db="EMBL/GenBank/DDBJ databases">
        <authorList>
            <person name="Basu S."/>
            <person name="Maruthanayagam V."/>
            <person name="Chakraborty S."/>
            <person name="Pramanik A."/>
            <person name="Mukherjee J."/>
            <person name="Brink B."/>
        </authorList>
    </citation>
    <scope>NUCLEOTIDE SEQUENCE [LARGE SCALE GENOMIC DNA]</scope>
    <source>
        <strain evidence="4 5">AP17</strain>
    </source>
</reference>
<dbReference type="KEGG" id="oxy:HCG48_10855"/>
<dbReference type="InterPro" id="IPR011041">
    <property type="entry name" value="Quinoprot_gluc/sorb_DH_b-prop"/>
</dbReference>
<evidence type="ECO:0000259" key="3">
    <source>
        <dbReference type="Pfam" id="PF22807"/>
    </source>
</evidence>
<evidence type="ECO:0000313" key="5">
    <source>
        <dbReference type="Proteomes" id="UP000500857"/>
    </source>
</evidence>
<dbReference type="SUPFAM" id="SSF50952">
    <property type="entry name" value="Soluble quinoprotein glucose dehydrogenase"/>
    <property type="match status" value="1"/>
</dbReference>
<feature type="region of interest" description="Disordered" evidence="1">
    <location>
        <begin position="25"/>
        <end position="52"/>
    </location>
</feature>
<dbReference type="InterPro" id="IPR011042">
    <property type="entry name" value="6-blade_b-propeller_TolB-like"/>
</dbReference>
<feature type="signal peptide" evidence="2">
    <location>
        <begin position="1"/>
        <end position="23"/>
    </location>
</feature>
<dbReference type="PROSITE" id="PS51257">
    <property type="entry name" value="PROKAR_LIPOPROTEIN"/>
    <property type="match status" value="1"/>
</dbReference>
<evidence type="ECO:0000256" key="1">
    <source>
        <dbReference type="SAM" id="MobiDB-lite"/>
    </source>
</evidence>
<evidence type="ECO:0000256" key="2">
    <source>
        <dbReference type="SAM" id="SignalP"/>
    </source>
</evidence>
<dbReference type="PANTHER" id="PTHR33546">
    <property type="entry name" value="LARGE, MULTIFUNCTIONAL SECRETED PROTEIN-RELATED"/>
    <property type="match status" value="1"/>
</dbReference>
<sequence length="449" mass="49952">MMPNFRFFLPYVTLILAGCNAIAPTGDRPATTPETTNTATEAIGSETTPSAPNRLETAVLSPQPIRISAANLPEPFHSDSVAKPPQVVPIPDRPILNVPEGFEVNIFAEGLTSPRWLALTPTGDVLVTETPNNQIRRLRDTDGDGVADEQNIFADRTNGLNLPFGMAFTSDSFFLGNTGEVRRFNYQNGQPQLTGNGEKIADLPGEGYRQHWTRNVVVSPDGQQLYVSVGSRSNVDREELPRASVQVMNLDGSQVEIFAFGLRNPVGLDFHPITGKLYTTVNERDGLGNDLVPDYLTGLNRGEFYGWPYAYFSPQNLDPRRTVNGRSEAPELVQKTKMPDVLFQAHSAALGLQFYDGESFPERYHNGAFVAFRGSWNRDRATGYKLVFVPFDENGQPQDYYEDFLTGFLANEETPTTWGRPVSVLVLNDGSLLFTEESNNRIYRIQYRP</sequence>
<gene>
    <name evidence="4" type="ORF">HCG48_10855</name>
</gene>
<evidence type="ECO:0000313" key="4">
    <source>
        <dbReference type="EMBL" id="QIZ71026.1"/>
    </source>
</evidence>
<dbReference type="InterPro" id="IPR054539">
    <property type="entry name" value="Beta-prop_PDH"/>
</dbReference>
<proteinExistence type="predicted"/>
<dbReference type="Pfam" id="PF22807">
    <property type="entry name" value="TrAA12"/>
    <property type="match status" value="2"/>
</dbReference>
<feature type="domain" description="Pyrroloquinoline quinone-dependent pyranose dehydrogenase beta-propeller" evidence="3">
    <location>
        <begin position="97"/>
        <end position="287"/>
    </location>
</feature>
<feature type="compositionally biased region" description="Low complexity" evidence="1">
    <location>
        <begin position="29"/>
        <end position="42"/>
    </location>
</feature>
<name>A0A6H1TXT8_9CYAN</name>
<accession>A0A6H1TXT8</accession>
<dbReference type="AlphaFoldDB" id="A0A6H1TXT8"/>
<dbReference type="RefSeq" id="WP_168569181.1">
    <property type="nucleotide sequence ID" value="NZ_CP051167.1"/>
</dbReference>
<dbReference type="EMBL" id="CP051167">
    <property type="protein sequence ID" value="QIZ71026.1"/>
    <property type="molecule type" value="Genomic_DNA"/>
</dbReference>
<organism evidence="4 5">
    <name type="scientific">Oxynema aestuarii AP17</name>
    <dbReference type="NCBI Taxonomy" id="2064643"/>
    <lineage>
        <taxon>Bacteria</taxon>
        <taxon>Bacillati</taxon>
        <taxon>Cyanobacteriota</taxon>
        <taxon>Cyanophyceae</taxon>
        <taxon>Oscillatoriophycideae</taxon>
        <taxon>Oscillatoriales</taxon>
        <taxon>Oscillatoriaceae</taxon>
        <taxon>Oxynema</taxon>
        <taxon>Oxynema aestuarii</taxon>
    </lineage>
</organism>
<dbReference type="Proteomes" id="UP000500857">
    <property type="component" value="Chromosome"/>
</dbReference>
<dbReference type="Gene3D" id="2.120.10.30">
    <property type="entry name" value="TolB, C-terminal domain"/>
    <property type="match status" value="1"/>
</dbReference>
<feature type="domain" description="Pyrroloquinoline quinone-dependent pyranose dehydrogenase beta-propeller" evidence="3">
    <location>
        <begin position="335"/>
        <end position="446"/>
    </location>
</feature>
<keyword evidence="2" id="KW-0732">Signal</keyword>
<keyword evidence="5" id="KW-1185">Reference proteome</keyword>
<feature type="chain" id="PRO_5026238747" evidence="2">
    <location>
        <begin position="24"/>
        <end position="449"/>
    </location>
</feature>